<evidence type="ECO:0000256" key="9">
    <source>
        <dbReference type="PROSITE-ProRule" id="PRU00175"/>
    </source>
</evidence>
<dbReference type="PANTHER" id="PTHR45626:SF52">
    <property type="entry name" value="SINGLE-STRANDED DNA-DEPENDENT ATPASE (EUROFUNG)"/>
    <property type="match status" value="1"/>
</dbReference>
<evidence type="ECO:0000256" key="6">
    <source>
        <dbReference type="ARBA" id="ARBA00022806"/>
    </source>
</evidence>
<dbReference type="EMBL" id="MU004612">
    <property type="protein sequence ID" value="KAF2647501.1"/>
    <property type="molecule type" value="Genomic_DNA"/>
</dbReference>
<accession>A0A6A6SKH6</accession>
<dbReference type="InterPro" id="IPR014001">
    <property type="entry name" value="Helicase_ATP-bd"/>
</dbReference>
<sequence>MNDETFDPFCTSYTSSSSVDDNLYTSQWPFSAQASYSSPFPPASASISPSKQPWPFDDNQDFSTPPSWSIPSSGIGISEPINDIPNLNCFGSITDVKAQVVCQNRQPALQSSREVHAFKIVEEGAYLSLKYDAINFARLNKAVCSPLKTLLGKSFVQLRAFVQDSEIAVVRNAWYHNSRQTFTLEINVYGAQSDAETAAHILNEHEIFLQYPKYVLEGYSYRNPQFFEVEGFSTGIPDPAIPNTEKQKGQGEETITQRTQEEGQESVSAAVENILDSALTHHVDLGRISVDRRIRQSLRSHQKEAIDFIAQRESGKLSSELSLWKYNDRDQDEPFYQHVFTGAKRPKRAEAKGGIIADEMGLGKTLVILSTIAGTLDRAQDFVNGHQAVEGQRPTKIPSQATLVIVPSSLLVDSWVKEIREHSFPGAISFHRHLGSTRHAEHHLLQQKMIVFTTYATVAIEYGRDKQESPLARINWFRIVLDEAHDIRNPATNQFKAVAALAAQRRWCLTGTPIQNGVDDLGALTTFLKVPILESPQTFAKVVKNPINANSPTRFQNLGILLKTICLRRTRELLDLPEPVPQIRRIPLTPAERADYEDLLHQGQMQIDMAVSGRRKGRINSTVLEALLRLRLFCNNGKDSVDLHSSIHDLPEDPDEALTYLQQLNLNTCAYCSGTIYSLSESEDDESGIIIGKCAHLVCQSCLPQHRSQQKECPVCAKDNKQKSVTLESRPMETSTVNTEYHGHERRYPSKLLAVLSDVQKDAGNKSIIFSCWKKTLKILTALLNYYGIRYNMIDGSLALNDRLKALEDFRSPTGANILLMTLGTGAVGLNLAVATRIYLLEPQWNPSIESQAIGRALRLGQTERVRITRYVMAGTVEESNVLDRQKRKRELAGGGFGQEKDVACMALDIFRVGLPSQSVERQSAQRY</sequence>
<evidence type="ECO:0000256" key="2">
    <source>
        <dbReference type="ARBA" id="ARBA00022723"/>
    </source>
</evidence>
<dbReference type="SMART" id="SM00490">
    <property type="entry name" value="HELICc"/>
    <property type="match status" value="1"/>
</dbReference>
<evidence type="ECO:0000256" key="8">
    <source>
        <dbReference type="ARBA" id="ARBA00022840"/>
    </source>
</evidence>
<dbReference type="InterPro" id="IPR049730">
    <property type="entry name" value="SNF2/RAD54-like_C"/>
</dbReference>
<dbReference type="SMART" id="SM00487">
    <property type="entry name" value="DEXDc"/>
    <property type="match status" value="1"/>
</dbReference>
<evidence type="ECO:0000256" key="1">
    <source>
        <dbReference type="ARBA" id="ARBA00007025"/>
    </source>
</evidence>
<dbReference type="InterPro" id="IPR038718">
    <property type="entry name" value="SNF2-like_sf"/>
</dbReference>
<keyword evidence="7" id="KW-0862">Zinc</keyword>
<dbReference type="SMART" id="SM00184">
    <property type="entry name" value="RING"/>
    <property type="match status" value="1"/>
</dbReference>
<dbReference type="Pfam" id="PF00271">
    <property type="entry name" value="Helicase_C"/>
    <property type="match status" value="1"/>
</dbReference>
<dbReference type="Gene3D" id="3.40.50.300">
    <property type="entry name" value="P-loop containing nucleotide triphosphate hydrolases"/>
    <property type="match status" value="1"/>
</dbReference>
<evidence type="ECO:0000313" key="15">
    <source>
        <dbReference type="Proteomes" id="UP000799324"/>
    </source>
</evidence>
<dbReference type="GO" id="GO:0008094">
    <property type="term" value="F:ATP-dependent activity, acting on DNA"/>
    <property type="evidence" value="ECO:0007669"/>
    <property type="project" value="TreeGrafter"/>
</dbReference>
<dbReference type="InterPro" id="IPR050628">
    <property type="entry name" value="SNF2_RAD54_helicase_TF"/>
</dbReference>
<keyword evidence="6" id="KW-0347">Helicase</keyword>
<evidence type="ECO:0000259" key="12">
    <source>
        <dbReference type="PROSITE" id="PS51192"/>
    </source>
</evidence>
<dbReference type="AlphaFoldDB" id="A0A6A6SKH6"/>
<dbReference type="Gene3D" id="3.40.50.10810">
    <property type="entry name" value="Tandem AAA-ATPase domain"/>
    <property type="match status" value="1"/>
</dbReference>
<evidence type="ECO:0000256" key="5">
    <source>
        <dbReference type="ARBA" id="ARBA00022801"/>
    </source>
</evidence>
<dbReference type="InterPro" id="IPR001650">
    <property type="entry name" value="Helicase_C-like"/>
</dbReference>
<dbReference type="Gene3D" id="3.30.40.10">
    <property type="entry name" value="Zinc/RING finger domain, C3HC4 (zinc finger)"/>
    <property type="match status" value="1"/>
</dbReference>
<dbReference type="InterPro" id="IPR000330">
    <property type="entry name" value="SNF2_N"/>
</dbReference>
<evidence type="ECO:0000256" key="7">
    <source>
        <dbReference type="ARBA" id="ARBA00022833"/>
    </source>
</evidence>
<feature type="region of interest" description="Disordered" evidence="10">
    <location>
        <begin position="34"/>
        <end position="58"/>
    </location>
</feature>
<evidence type="ECO:0000256" key="4">
    <source>
        <dbReference type="ARBA" id="ARBA00022771"/>
    </source>
</evidence>
<dbReference type="PROSITE" id="PS00518">
    <property type="entry name" value="ZF_RING_1"/>
    <property type="match status" value="1"/>
</dbReference>
<evidence type="ECO:0000259" key="13">
    <source>
        <dbReference type="PROSITE" id="PS51194"/>
    </source>
</evidence>
<dbReference type="PANTHER" id="PTHR45626">
    <property type="entry name" value="TRANSCRIPTION TERMINATION FACTOR 2-RELATED"/>
    <property type="match status" value="1"/>
</dbReference>
<evidence type="ECO:0000256" key="10">
    <source>
        <dbReference type="SAM" id="MobiDB-lite"/>
    </source>
</evidence>
<organism evidence="14 15">
    <name type="scientific">Lophiostoma macrostomum CBS 122681</name>
    <dbReference type="NCBI Taxonomy" id="1314788"/>
    <lineage>
        <taxon>Eukaryota</taxon>
        <taxon>Fungi</taxon>
        <taxon>Dikarya</taxon>
        <taxon>Ascomycota</taxon>
        <taxon>Pezizomycotina</taxon>
        <taxon>Dothideomycetes</taxon>
        <taxon>Pleosporomycetidae</taxon>
        <taxon>Pleosporales</taxon>
        <taxon>Lophiostomataceae</taxon>
        <taxon>Lophiostoma</taxon>
    </lineage>
</organism>
<dbReference type="CDD" id="cd18008">
    <property type="entry name" value="DEXDc_SHPRH-like"/>
    <property type="match status" value="1"/>
</dbReference>
<evidence type="ECO:0000313" key="14">
    <source>
        <dbReference type="EMBL" id="KAF2647501.1"/>
    </source>
</evidence>
<feature type="domain" description="Helicase ATP-binding" evidence="12">
    <location>
        <begin position="345"/>
        <end position="531"/>
    </location>
</feature>
<dbReference type="InterPro" id="IPR027417">
    <property type="entry name" value="P-loop_NTPase"/>
</dbReference>
<dbReference type="PROSITE" id="PS51192">
    <property type="entry name" value="HELICASE_ATP_BIND_1"/>
    <property type="match status" value="1"/>
</dbReference>
<dbReference type="Proteomes" id="UP000799324">
    <property type="component" value="Unassembled WGS sequence"/>
</dbReference>
<dbReference type="GO" id="GO:0005634">
    <property type="term" value="C:nucleus"/>
    <property type="evidence" value="ECO:0007669"/>
    <property type="project" value="TreeGrafter"/>
</dbReference>
<dbReference type="PROSITE" id="PS51194">
    <property type="entry name" value="HELICASE_CTER"/>
    <property type="match status" value="1"/>
</dbReference>
<dbReference type="GO" id="GO:0016787">
    <property type="term" value="F:hydrolase activity"/>
    <property type="evidence" value="ECO:0007669"/>
    <property type="project" value="UniProtKB-KW"/>
</dbReference>
<keyword evidence="3" id="KW-0547">Nucleotide-binding</keyword>
<feature type="domain" description="Helicase C-terminal" evidence="13">
    <location>
        <begin position="751"/>
        <end position="909"/>
    </location>
</feature>
<name>A0A6A6SKH6_9PLEO</name>
<protein>
    <submittedName>
        <fullName evidence="14">Uncharacterized protein</fullName>
    </submittedName>
</protein>
<feature type="compositionally biased region" description="Low complexity" evidence="10">
    <location>
        <begin position="34"/>
        <end position="53"/>
    </location>
</feature>
<dbReference type="GO" id="GO:0006281">
    <property type="term" value="P:DNA repair"/>
    <property type="evidence" value="ECO:0007669"/>
    <property type="project" value="TreeGrafter"/>
</dbReference>
<dbReference type="InterPro" id="IPR013083">
    <property type="entry name" value="Znf_RING/FYVE/PHD"/>
</dbReference>
<comment type="similarity">
    <text evidence="1">Belongs to the SNF2/RAD54 helicase family.</text>
</comment>
<dbReference type="OrthoDB" id="448448at2759"/>
<dbReference type="GO" id="GO:0005524">
    <property type="term" value="F:ATP binding"/>
    <property type="evidence" value="ECO:0007669"/>
    <property type="project" value="UniProtKB-KW"/>
</dbReference>
<proteinExistence type="inferred from homology"/>
<feature type="domain" description="RING-type" evidence="11">
    <location>
        <begin position="669"/>
        <end position="716"/>
    </location>
</feature>
<dbReference type="SUPFAM" id="SSF57850">
    <property type="entry name" value="RING/U-box"/>
    <property type="match status" value="1"/>
</dbReference>
<keyword evidence="4 9" id="KW-0863">Zinc-finger</keyword>
<evidence type="ECO:0000256" key="3">
    <source>
        <dbReference type="ARBA" id="ARBA00022741"/>
    </source>
</evidence>
<keyword evidence="2" id="KW-0479">Metal-binding</keyword>
<reference evidence="14" key="1">
    <citation type="journal article" date="2020" name="Stud. Mycol.">
        <title>101 Dothideomycetes genomes: a test case for predicting lifestyles and emergence of pathogens.</title>
        <authorList>
            <person name="Haridas S."/>
            <person name="Albert R."/>
            <person name="Binder M."/>
            <person name="Bloem J."/>
            <person name="Labutti K."/>
            <person name="Salamov A."/>
            <person name="Andreopoulos B."/>
            <person name="Baker S."/>
            <person name="Barry K."/>
            <person name="Bills G."/>
            <person name="Bluhm B."/>
            <person name="Cannon C."/>
            <person name="Castanera R."/>
            <person name="Culley D."/>
            <person name="Daum C."/>
            <person name="Ezra D."/>
            <person name="Gonzalez J."/>
            <person name="Henrissat B."/>
            <person name="Kuo A."/>
            <person name="Liang C."/>
            <person name="Lipzen A."/>
            <person name="Lutzoni F."/>
            <person name="Magnuson J."/>
            <person name="Mondo S."/>
            <person name="Nolan M."/>
            <person name="Ohm R."/>
            <person name="Pangilinan J."/>
            <person name="Park H.-J."/>
            <person name="Ramirez L."/>
            <person name="Alfaro M."/>
            <person name="Sun H."/>
            <person name="Tritt A."/>
            <person name="Yoshinaga Y."/>
            <person name="Zwiers L.-H."/>
            <person name="Turgeon B."/>
            <person name="Goodwin S."/>
            <person name="Spatafora J."/>
            <person name="Crous P."/>
            <person name="Grigoriev I."/>
        </authorList>
    </citation>
    <scope>NUCLEOTIDE SEQUENCE</scope>
    <source>
        <strain evidence="14">CBS 122681</strain>
    </source>
</reference>
<gene>
    <name evidence="14" type="ORF">K491DRAFT_699594</name>
</gene>
<keyword evidence="5" id="KW-0378">Hydrolase</keyword>
<evidence type="ECO:0000259" key="11">
    <source>
        <dbReference type="PROSITE" id="PS50089"/>
    </source>
</evidence>
<keyword evidence="15" id="KW-1185">Reference proteome</keyword>
<dbReference type="InterPro" id="IPR001841">
    <property type="entry name" value="Znf_RING"/>
</dbReference>
<dbReference type="GO" id="GO:0008270">
    <property type="term" value="F:zinc ion binding"/>
    <property type="evidence" value="ECO:0007669"/>
    <property type="project" value="UniProtKB-KW"/>
</dbReference>
<dbReference type="InterPro" id="IPR017907">
    <property type="entry name" value="Znf_RING_CS"/>
</dbReference>
<dbReference type="Pfam" id="PF00176">
    <property type="entry name" value="SNF2-rel_dom"/>
    <property type="match status" value="1"/>
</dbReference>
<dbReference type="SUPFAM" id="SSF52540">
    <property type="entry name" value="P-loop containing nucleoside triphosphate hydrolases"/>
    <property type="match status" value="2"/>
</dbReference>
<dbReference type="CDD" id="cd18793">
    <property type="entry name" value="SF2_C_SNF"/>
    <property type="match status" value="1"/>
</dbReference>
<dbReference type="GO" id="GO:0004386">
    <property type="term" value="F:helicase activity"/>
    <property type="evidence" value="ECO:0007669"/>
    <property type="project" value="UniProtKB-KW"/>
</dbReference>
<dbReference type="PROSITE" id="PS50089">
    <property type="entry name" value="ZF_RING_2"/>
    <property type="match status" value="1"/>
</dbReference>
<keyword evidence="8" id="KW-0067">ATP-binding</keyword>